<dbReference type="EMBL" id="BSDI01000010">
    <property type="protein sequence ID" value="GLH97381.1"/>
    <property type="molecule type" value="Genomic_DNA"/>
</dbReference>
<accession>A0ABQ5QTZ3</accession>
<evidence type="ECO:0000313" key="1">
    <source>
        <dbReference type="EMBL" id="GLH97381.1"/>
    </source>
</evidence>
<keyword evidence="2" id="KW-1185">Reference proteome</keyword>
<sequence>MTDFSVPRTFTIPLAPCGEVFAGEDCGCGRTAEEVAAEVAAYEAWLAAQPVTTSPEATR</sequence>
<name>A0ABQ5QTZ3_9ACTN</name>
<reference evidence="1" key="1">
    <citation type="submission" date="2022-12" db="EMBL/GenBank/DDBJ databases">
        <title>New Phytohabitans aurantiacus sp. RD004123 nov., an actinomycete isolated from soil.</title>
        <authorList>
            <person name="Triningsih D.W."/>
            <person name="Harunari E."/>
            <person name="Igarashi Y."/>
        </authorList>
    </citation>
    <scope>NUCLEOTIDE SEQUENCE</scope>
    <source>
        <strain evidence="1">RD004123</strain>
    </source>
</reference>
<comment type="caution">
    <text evidence="1">The sequence shown here is derived from an EMBL/GenBank/DDBJ whole genome shotgun (WGS) entry which is preliminary data.</text>
</comment>
<proteinExistence type="predicted"/>
<organism evidence="1 2">
    <name type="scientific">Phytohabitans aurantiacus</name>
    <dbReference type="NCBI Taxonomy" id="3016789"/>
    <lineage>
        <taxon>Bacteria</taxon>
        <taxon>Bacillati</taxon>
        <taxon>Actinomycetota</taxon>
        <taxon>Actinomycetes</taxon>
        <taxon>Micromonosporales</taxon>
        <taxon>Micromonosporaceae</taxon>
    </lineage>
</organism>
<protein>
    <recommendedName>
        <fullName evidence="3">HicB family protein</fullName>
    </recommendedName>
</protein>
<evidence type="ECO:0000313" key="2">
    <source>
        <dbReference type="Proteomes" id="UP001144280"/>
    </source>
</evidence>
<gene>
    <name evidence="1" type="ORF">Pa4123_26560</name>
</gene>
<dbReference type="Proteomes" id="UP001144280">
    <property type="component" value="Unassembled WGS sequence"/>
</dbReference>
<dbReference type="RefSeq" id="WP_281895209.1">
    <property type="nucleotide sequence ID" value="NZ_BSDI01000010.1"/>
</dbReference>
<evidence type="ECO:0008006" key="3">
    <source>
        <dbReference type="Google" id="ProtNLM"/>
    </source>
</evidence>